<organism evidence="2 3">
    <name type="scientific">Arabidopsis suecica</name>
    <name type="common">Swedish thale-cress</name>
    <name type="synonym">Cardaminopsis suecica</name>
    <dbReference type="NCBI Taxonomy" id="45249"/>
    <lineage>
        <taxon>Eukaryota</taxon>
        <taxon>Viridiplantae</taxon>
        <taxon>Streptophyta</taxon>
        <taxon>Embryophyta</taxon>
        <taxon>Tracheophyta</taxon>
        <taxon>Spermatophyta</taxon>
        <taxon>Magnoliopsida</taxon>
        <taxon>eudicotyledons</taxon>
        <taxon>Gunneridae</taxon>
        <taxon>Pentapetalae</taxon>
        <taxon>rosids</taxon>
        <taxon>malvids</taxon>
        <taxon>Brassicales</taxon>
        <taxon>Brassicaceae</taxon>
        <taxon>Camelineae</taxon>
        <taxon>Arabidopsis</taxon>
    </lineage>
</organism>
<feature type="region of interest" description="Disordered" evidence="1">
    <location>
        <begin position="213"/>
        <end position="236"/>
    </location>
</feature>
<dbReference type="Proteomes" id="UP000694251">
    <property type="component" value="Chromosome 6"/>
</dbReference>
<dbReference type="AlphaFoldDB" id="A0A8T2CI39"/>
<comment type="caution">
    <text evidence="2">The sequence shown here is derived from an EMBL/GenBank/DDBJ whole genome shotgun (WGS) entry which is preliminary data.</text>
</comment>
<evidence type="ECO:0000256" key="1">
    <source>
        <dbReference type="SAM" id="MobiDB-lite"/>
    </source>
</evidence>
<accession>A0A8T2CI39</accession>
<protein>
    <submittedName>
        <fullName evidence="2">Uncharacterized protein</fullName>
    </submittedName>
</protein>
<keyword evidence="3" id="KW-1185">Reference proteome</keyword>
<evidence type="ECO:0000313" key="3">
    <source>
        <dbReference type="Proteomes" id="UP000694251"/>
    </source>
</evidence>
<gene>
    <name evidence="2" type="ORF">ISN44_As06g032800</name>
</gene>
<reference evidence="2 3" key="1">
    <citation type="submission" date="2020-12" db="EMBL/GenBank/DDBJ databases">
        <title>Concerted genomic and epigenomic changes stabilize Arabidopsis allopolyploids.</title>
        <authorList>
            <person name="Chen Z."/>
        </authorList>
    </citation>
    <scope>NUCLEOTIDE SEQUENCE [LARGE SCALE GENOMIC DNA]</scope>
    <source>
        <strain evidence="2">As9502</strain>
        <tissue evidence="2">Leaf</tissue>
    </source>
</reference>
<evidence type="ECO:0000313" key="2">
    <source>
        <dbReference type="EMBL" id="KAG7599085.1"/>
    </source>
</evidence>
<dbReference type="EMBL" id="JAEFBJ010000006">
    <property type="protein sequence ID" value="KAG7599085.1"/>
    <property type="molecule type" value="Genomic_DNA"/>
</dbReference>
<feature type="compositionally biased region" description="Basic and acidic residues" evidence="1">
    <location>
        <begin position="226"/>
        <end position="236"/>
    </location>
</feature>
<proteinExistence type="predicted"/>
<sequence>MRLMLKILESLYVKGGNAYDKSEARKIWKEELDWNKELVERYVGREALWLHRRFLSLNWIIYFACNDSDVSPEPGESIIMNEEIAIFIDNEIHLLESSMTVPDTKFEDFQAQALHAGVYMLWLTKKMPELWRMVEEKLGTEKVKCVLSTIAQERPSLLHHLLRLGIATFSSHSLYSDLRVRGRSKEERKRERRREGMKGETYIEDLKALVGAAPKGDEGGFEEEEAPNRDDAVTVD</sequence>
<dbReference type="OrthoDB" id="1924260at2759"/>
<name>A0A8T2CI39_ARASU</name>